<dbReference type="Proteomes" id="UP000038045">
    <property type="component" value="Unplaced"/>
</dbReference>
<keyword evidence="2" id="KW-1185">Reference proteome</keyword>
<dbReference type="InterPro" id="IPR036047">
    <property type="entry name" value="F-box-like_dom_sf"/>
</dbReference>
<dbReference type="WBParaSite" id="PTRK_0001177900.1">
    <property type="protein sequence ID" value="PTRK_0001177900.1"/>
    <property type="gene ID" value="PTRK_0001177900"/>
</dbReference>
<reference evidence="3" key="1">
    <citation type="submission" date="2017-02" db="UniProtKB">
        <authorList>
            <consortium name="WormBaseParasite"/>
        </authorList>
    </citation>
    <scope>IDENTIFICATION</scope>
</reference>
<accession>A0A0N4ZTF0</accession>
<sequence>MNNLITKQLLEKELNTMDIISLLPSEISRYILCHLKRSVIDKCRLVCKNWNDLIMNNSRHLPKHFYKCVTISSNDHFKIITQEDNSKKREWTFERKNTLSKSIESGRKRKYSNDTLDKYTVSDENERKRFASEYNNVNENDILNLSLLNKSEYSYLENLVTFLSQESSKEFLCKYLNYVPSKIKKMKVPDDDFFDILTKISENSYIETLELEELSLNDETMDKLLKSLSKVSIGTLSISFIKLKYCSPDKFLSLFDKTKLNIMYGYSVNWARMATNDHYKMSTIIHNLQLKKDYNGNSRPLQILDLGLFTDYQNDSLISKINLDDFKILLEVKKYLRIDGSDIEWDIFKELIIEWVNGKELPKMICLSNCPLTDDIDLLKKISELSKDFVGTISKNGETLKLCKENGKGFVIKLTKTSNEGNQLQMKIF</sequence>
<dbReference type="PROSITE" id="PS50181">
    <property type="entry name" value="FBOX"/>
    <property type="match status" value="1"/>
</dbReference>
<feature type="domain" description="F-box" evidence="1">
    <location>
        <begin position="17"/>
        <end position="69"/>
    </location>
</feature>
<dbReference type="InterPro" id="IPR001810">
    <property type="entry name" value="F-box_dom"/>
</dbReference>
<proteinExistence type="predicted"/>
<name>A0A0N4ZTF0_PARTI</name>
<dbReference type="SMART" id="SM00256">
    <property type="entry name" value="FBOX"/>
    <property type="match status" value="1"/>
</dbReference>
<evidence type="ECO:0000259" key="1">
    <source>
        <dbReference type="PROSITE" id="PS50181"/>
    </source>
</evidence>
<dbReference type="Pfam" id="PF12937">
    <property type="entry name" value="F-box-like"/>
    <property type="match status" value="1"/>
</dbReference>
<dbReference type="SUPFAM" id="SSF81383">
    <property type="entry name" value="F-box domain"/>
    <property type="match status" value="1"/>
</dbReference>
<dbReference type="AlphaFoldDB" id="A0A0N4ZTF0"/>
<protein>
    <submittedName>
        <fullName evidence="3">F-box domain-containing protein</fullName>
    </submittedName>
</protein>
<evidence type="ECO:0000313" key="2">
    <source>
        <dbReference type="Proteomes" id="UP000038045"/>
    </source>
</evidence>
<dbReference type="Gene3D" id="1.20.1280.50">
    <property type="match status" value="1"/>
</dbReference>
<organism evidence="2 3">
    <name type="scientific">Parastrongyloides trichosuri</name>
    <name type="common">Possum-specific nematode worm</name>
    <dbReference type="NCBI Taxonomy" id="131310"/>
    <lineage>
        <taxon>Eukaryota</taxon>
        <taxon>Metazoa</taxon>
        <taxon>Ecdysozoa</taxon>
        <taxon>Nematoda</taxon>
        <taxon>Chromadorea</taxon>
        <taxon>Rhabditida</taxon>
        <taxon>Tylenchina</taxon>
        <taxon>Panagrolaimomorpha</taxon>
        <taxon>Strongyloidoidea</taxon>
        <taxon>Strongyloididae</taxon>
        <taxon>Parastrongyloides</taxon>
    </lineage>
</organism>
<evidence type="ECO:0000313" key="3">
    <source>
        <dbReference type="WBParaSite" id="PTRK_0001177900.1"/>
    </source>
</evidence>